<dbReference type="AlphaFoldDB" id="B8CS39"/>
<dbReference type="eggNOG" id="COG1474">
    <property type="taxonomic scope" value="Bacteria"/>
</dbReference>
<keyword evidence="1" id="KW-0472">Membrane</keyword>
<keyword evidence="1" id="KW-1133">Transmembrane helix</keyword>
<dbReference type="Gene3D" id="3.40.50.300">
    <property type="entry name" value="P-loop containing nucleotide triphosphate hydrolases"/>
    <property type="match status" value="1"/>
</dbReference>
<name>B8CS39_SHEPW</name>
<dbReference type="InterPro" id="IPR049945">
    <property type="entry name" value="AAA_22"/>
</dbReference>
<accession>B8CS39</accession>
<gene>
    <name evidence="3" type="ordered locus">swp_3640</name>
</gene>
<keyword evidence="4" id="KW-1185">Reference proteome</keyword>
<dbReference type="Proteomes" id="UP000000753">
    <property type="component" value="Chromosome"/>
</dbReference>
<protein>
    <recommendedName>
        <fullName evidence="2">ORC1/DEAH AAA+ ATPase domain-containing protein</fullName>
    </recommendedName>
</protein>
<evidence type="ECO:0000313" key="3">
    <source>
        <dbReference type="EMBL" id="ACJ30329.1"/>
    </source>
</evidence>
<dbReference type="HOGENOM" id="CLU_020016_0_0_6"/>
<keyword evidence="1" id="KW-0812">Transmembrane</keyword>
<dbReference type="GO" id="GO:0016887">
    <property type="term" value="F:ATP hydrolysis activity"/>
    <property type="evidence" value="ECO:0007669"/>
    <property type="project" value="InterPro"/>
</dbReference>
<feature type="transmembrane region" description="Helical" evidence="1">
    <location>
        <begin position="173"/>
        <end position="193"/>
    </location>
</feature>
<dbReference type="KEGG" id="swp:swp_3640"/>
<feature type="domain" description="ORC1/DEAH AAA+ ATPase" evidence="2">
    <location>
        <begin position="476"/>
        <end position="577"/>
    </location>
</feature>
<dbReference type="OrthoDB" id="7431501at2"/>
<dbReference type="SUPFAM" id="SSF52540">
    <property type="entry name" value="P-loop containing nucleoside triphosphate hydrolases"/>
    <property type="match status" value="1"/>
</dbReference>
<feature type="transmembrane region" description="Helical" evidence="1">
    <location>
        <begin position="230"/>
        <end position="248"/>
    </location>
</feature>
<sequence length="785" mass="90022">MRPKQLMLWLTFVAASLLPSYLFANWSSFEAPELTKQSQSIAQRTKALPEQHIATVRDQKHATSILIDTFEEQQSHAIALNQRLQQFRKSSTDKNWHSIEQTRLSLDSLSQNKAYLLAYVPASVNERFTGFGPDGVRQLLLEIQVTEAIINYQLVFQLRSLATFIADLKVSPFPLLVLVFKLALIAMLLSWWLKHAPKLIVTQLEHTKCKPLTREPISHSFWRYLNKIQAPLAWFITLSVVLNTLVGLPSLDSINYLSVVINWSFAAVIIIRIITEFASHHSHYNNQSEIVELRVRTVKHWVWTIVIAAIVLKATAMSVYQGTIYAWVKTLITLILLLLLIKTLRDWRNIVFKQLAQCEEQPTYVLWAISKRNNLFLAPIATFIGVYRLFSQRLFQALFNKLSKYENVKHALAYFFRVEVAKQSKADKENANMVRIKGDETYQFVTPGHEESELIEDYASNELNEIARYVLAPTPAMALIYSERGLGLTTLLKRVIYRAQSEDAIYINCPHAGFNALIAQINSAVGLPEDADETELIKLLRNTDKRYIFCVDDCQRIISPKVGGLNNLMKLSKLLRRGRNQHGMLLGVEQSAWRFVDRARGERLLFDKVIAMPRWNETQIAALLSSRIATDGDNILSFAGLKLPNQWDEQELSEIERAEQGFYRILWDYSDGNPSVALRFFRQSLHQDKTTGEVFVRIFKAPDAKELESMPKPMLAVLRAIVQLEVASAEELAACTQLGFAEVLNTLRYFQNRGFIELIDDKAKISSHWFRYITNTLHNQHLLVK</sequence>
<dbReference type="RefSeq" id="WP_020913675.1">
    <property type="nucleotide sequence ID" value="NC_011566.1"/>
</dbReference>
<evidence type="ECO:0000313" key="4">
    <source>
        <dbReference type="Proteomes" id="UP000000753"/>
    </source>
</evidence>
<proteinExistence type="predicted"/>
<organism evidence="3 4">
    <name type="scientific">Shewanella piezotolerans (strain WP3 / JCM 13877)</name>
    <dbReference type="NCBI Taxonomy" id="225849"/>
    <lineage>
        <taxon>Bacteria</taxon>
        <taxon>Pseudomonadati</taxon>
        <taxon>Pseudomonadota</taxon>
        <taxon>Gammaproteobacteria</taxon>
        <taxon>Alteromonadales</taxon>
        <taxon>Shewanellaceae</taxon>
        <taxon>Shewanella</taxon>
    </lineage>
</organism>
<dbReference type="InterPro" id="IPR027417">
    <property type="entry name" value="P-loop_NTPase"/>
</dbReference>
<dbReference type="Pfam" id="PF13401">
    <property type="entry name" value="AAA_22"/>
    <property type="match status" value="1"/>
</dbReference>
<feature type="transmembrane region" description="Helical" evidence="1">
    <location>
        <begin position="326"/>
        <end position="344"/>
    </location>
</feature>
<dbReference type="EMBL" id="CP000472">
    <property type="protein sequence ID" value="ACJ30329.1"/>
    <property type="molecule type" value="Genomic_DNA"/>
</dbReference>
<dbReference type="STRING" id="225849.swp_3640"/>
<reference evidence="3 4" key="1">
    <citation type="journal article" date="2008" name="PLoS ONE">
        <title>Environmental adaptation: genomic analysis of the piezotolerant and psychrotolerant deep-sea iron reducing bacterium Shewanella piezotolerans WP3.</title>
        <authorList>
            <person name="Wang F."/>
            <person name="Wang J."/>
            <person name="Jian H."/>
            <person name="Zhang B."/>
            <person name="Li S."/>
            <person name="Wang F."/>
            <person name="Zeng X."/>
            <person name="Gao L."/>
            <person name="Bartlett D.H."/>
            <person name="Yu J."/>
            <person name="Hu S."/>
            <person name="Xiao X."/>
        </authorList>
    </citation>
    <scope>NUCLEOTIDE SEQUENCE [LARGE SCALE GENOMIC DNA]</scope>
    <source>
        <strain evidence="4">WP3 / JCM 13877</strain>
    </source>
</reference>
<feature type="transmembrane region" description="Helical" evidence="1">
    <location>
        <begin position="254"/>
        <end position="274"/>
    </location>
</feature>
<evidence type="ECO:0000259" key="2">
    <source>
        <dbReference type="Pfam" id="PF13401"/>
    </source>
</evidence>
<evidence type="ECO:0000256" key="1">
    <source>
        <dbReference type="SAM" id="Phobius"/>
    </source>
</evidence>
<feature type="transmembrane region" description="Helical" evidence="1">
    <location>
        <begin position="374"/>
        <end position="390"/>
    </location>
</feature>
<feature type="transmembrane region" description="Helical" evidence="1">
    <location>
        <begin position="301"/>
        <end position="320"/>
    </location>
</feature>